<protein>
    <submittedName>
        <fullName evidence="1">Uncharacterized protein</fullName>
    </submittedName>
</protein>
<organism evidence="1 2">
    <name type="scientific">Paraburkholderia phenoliruptrix</name>
    <dbReference type="NCBI Taxonomy" id="252970"/>
    <lineage>
        <taxon>Bacteria</taxon>
        <taxon>Pseudomonadati</taxon>
        <taxon>Pseudomonadota</taxon>
        <taxon>Betaproteobacteria</taxon>
        <taxon>Burkholderiales</taxon>
        <taxon>Burkholderiaceae</taxon>
        <taxon>Paraburkholderia</taxon>
    </lineage>
</organism>
<evidence type="ECO:0000313" key="1">
    <source>
        <dbReference type="EMBL" id="MEX3754163.1"/>
    </source>
</evidence>
<name>A0ABV3WMW5_9BURK</name>
<proteinExistence type="predicted"/>
<comment type="caution">
    <text evidence="1">The sequence shown here is derived from an EMBL/GenBank/DDBJ whole genome shotgun (WGS) entry which is preliminary data.</text>
</comment>
<dbReference type="RefSeq" id="WP_368580947.1">
    <property type="nucleotide sequence ID" value="NZ_JBFPKB010000029.1"/>
</dbReference>
<dbReference type="EMBL" id="JBFPKE010000026">
    <property type="protein sequence ID" value="MEX3754163.1"/>
    <property type="molecule type" value="Genomic_DNA"/>
</dbReference>
<evidence type="ECO:0000313" key="2">
    <source>
        <dbReference type="Proteomes" id="UP001558535"/>
    </source>
</evidence>
<accession>A0ABV3WMW5</accession>
<keyword evidence="2" id="KW-1185">Reference proteome</keyword>
<dbReference type="Proteomes" id="UP001558535">
    <property type="component" value="Unassembled WGS sequence"/>
</dbReference>
<sequence>MLRVFVRLQNVLVKFALPGCHVGAPPSSALHDEATIRPMRPTKTYTVRVPGKIGIFEINDSGSFTSDREGSLNRDLREASALRHINLSLVATLLLHPGQKSIEK</sequence>
<gene>
    <name evidence="1" type="ORF">AB3X84_29785</name>
</gene>
<reference evidence="1 2" key="1">
    <citation type="submission" date="2024-07" db="EMBL/GenBank/DDBJ databases">
        <title>A survey of Mimosa microsymbionts across Brazilian biomes reveals a high diversity of Paraburkholderia nodulating endemic species, but also that Cupriavidus is common as a symbiont of widespread species.</title>
        <authorList>
            <person name="Rouws L."/>
            <person name="Barauna A."/>
            <person name="Beukes C."/>
            <person name="Rouws J.R.C."/>
            <person name="De Faria S.M."/>
            <person name="Gross E."/>
            <person name="Bueno Dos Reis Junior F."/>
            <person name="Simon M.F."/>
            <person name="Maluk M."/>
            <person name="Odee D.W."/>
            <person name="Kenicer G."/>
            <person name="Young J.P.W."/>
            <person name="Reis V.M."/>
            <person name="Zilli J."/>
            <person name="James E.K."/>
        </authorList>
    </citation>
    <scope>NUCLEOTIDE SEQUENCE [LARGE SCALE GENOMIC DNA]</scope>
    <source>
        <strain evidence="1 2">BR14375</strain>
    </source>
</reference>